<dbReference type="AlphaFoldDB" id="A0AAV6VR63"/>
<dbReference type="Proteomes" id="UP000827092">
    <property type="component" value="Unassembled WGS sequence"/>
</dbReference>
<keyword evidence="2" id="KW-1185">Reference proteome</keyword>
<proteinExistence type="predicted"/>
<organism evidence="1 2">
    <name type="scientific">Oedothorax gibbosus</name>
    <dbReference type="NCBI Taxonomy" id="931172"/>
    <lineage>
        <taxon>Eukaryota</taxon>
        <taxon>Metazoa</taxon>
        <taxon>Ecdysozoa</taxon>
        <taxon>Arthropoda</taxon>
        <taxon>Chelicerata</taxon>
        <taxon>Arachnida</taxon>
        <taxon>Araneae</taxon>
        <taxon>Araneomorphae</taxon>
        <taxon>Entelegynae</taxon>
        <taxon>Araneoidea</taxon>
        <taxon>Linyphiidae</taxon>
        <taxon>Erigoninae</taxon>
        <taxon>Oedothorax</taxon>
    </lineage>
</organism>
<dbReference type="EMBL" id="JAFNEN010000031">
    <property type="protein sequence ID" value="KAG8199095.1"/>
    <property type="molecule type" value="Genomic_DNA"/>
</dbReference>
<evidence type="ECO:0000313" key="2">
    <source>
        <dbReference type="Proteomes" id="UP000827092"/>
    </source>
</evidence>
<sequence>MSQHLHKQLSFPKSQTTLVNKPIAQECAFDQSIGHEGWHALLNEPKRPTTIHWTSDSRDRRFRPPNQYMAAGIRCPEEAPPLPTPTIVPLSADEIYLTLSPPFYTPQHDIDIKRRNRPTKKKSLVVCGNTHLLTILADSGNYVAPNGSTSW</sequence>
<name>A0AAV6VR63_9ARAC</name>
<reference evidence="1 2" key="1">
    <citation type="journal article" date="2022" name="Nat. Ecol. Evol.">
        <title>A masculinizing supergene underlies an exaggerated male reproductive morph in a spider.</title>
        <authorList>
            <person name="Hendrickx F."/>
            <person name="De Corte Z."/>
            <person name="Sonet G."/>
            <person name="Van Belleghem S.M."/>
            <person name="Kostlbacher S."/>
            <person name="Vangestel C."/>
        </authorList>
    </citation>
    <scope>NUCLEOTIDE SEQUENCE [LARGE SCALE GENOMIC DNA]</scope>
    <source>
        <strain evidence="1">W744_W776</strain>
    </source>
</reference>
<protein>
    <submittedName>
        <fullName evidence="1">Uncharacterized protein</fullName>
    </submittedName>
</protein>
<comment type="caution">
    <text evidence="1">The sequence shown here is derived from an EMBL/GenBank/DDBJ whole genome shotgun (WGS) entry which is preliminary data.</text>
</comment>
<gene>
    <name evidence="1" type="ORF">JTE90_016232</name>
</gene>
<accession>A0AAV6VR63</accession>
<evidence type="ECO:0000313" key="1">
    <source>
        <dbReference type="EMBL" id="KAG8199095.1"/>
    </source>
</evidence>